<feature type="transmembrane region" description="Helical" evidence="6">
    <location>
        <begin position="132"/>
        <end position="156"/>
    </location>
</feature>
<organism evidence="8">
    <name type="scientific">freshwater metagenome</name>
    <dbReference type="NCBI Taxonomy" id="449393"/>
    <lineage>
        <taxon>unclassified sequences</taxon>
        <taxon>metagenomes</taxon>
        <taxon>ecological metagenomes</taxon>
    </lineage>
</organism>
<evidence type="ECO:0000259" key="7">
    <source>
        <dbReference type="PROSITE" id="PS50850"/>
    </source>
</evidence>
<feature type="transmembrane region" description="Helical" evidence="6">
    <location>
        <begin position="75"/>
        <end position="94"/>
    </location>
</feature>
<dbReference type="AlphaFoldDB" id="A0A6J7EJP3"/>
<dbReference type="InterPro" id="IPR020846">
    <property type="entry name" value="MFS_dom"/>
</dbReference>
<feature type="transmembrane region" description="Helical" evidence="6">
    <location>
        <begin position="392"/>
        <end position="415"/>
    </location>
</feature>
<dbReference type="InterPro" id="IPR036259">
    <property type="entry name" value="MFS_trans_sf"/>
</dbReference>
<feature type="transmembrane region" description="Helical" evidence="6">
    <location>
        <begin position="46"/>
        <end position="63"/>
    </location>
</feature>
<protein>
    <submittedName>
        <fullName evidence="8">Unannotated protein</fullName>
    </submittedName>
</protein>
<evidence type="ECO:0000256" key="4">
    <source>
        <dbReference type="ARBA" id="ARBA00022989"/>
    </source>
</evidence>
<feature type="transmembrane region" description="Helical" evidence="6">
    <location>
        <begin position="162"/>
        <end position="183"/>
    </location>
</feature>
<feature type="transmembrane region" description="Helical" evidence="6">
    <location>
        <begin position="326"/>
        <end position="344"/>
    </location>
</feature>
<keyword evidence="3 6" id="KW-0812">Transmembrane</keyword>
<reference evidence="8" key="1">
    <citation type="submission" date="2020-05" db="EMBL/GenBank/DDBJ databases">
        <authorList>
            <person name="Chiriac C."/>
            <person name="Salcher M."/>
            <person name="Ghai R."/>
            <person name="Kavagutti S V."/>
        </authorList>
    </citation>
    <scope>NUCLEOTIDE SEQUENCE</scope>
</reference>
<feature type="transmembrane region" description="Helical" evidence="6">
    <location>
        <begin position="195"/>
        <end position="213"/>
    </location>
</feature>
<dbReference type="Pfam" id="PF07690">
    <property type="entry name" value="MFS_1"/>
    <property type="match status" value="1"/>
</dbReference>
<keyword evidence="4 6" id="KW-1133">Transmembrane helix</keyword>
<sequence>MSPDQRRITLALCVIVGLSLLVVAGLTFLVSPMAEDLGLSDNQVENVLAIPSVASLMAIFIAGQIGDRLGHRRALLIASAGFILGSGVLATASGALGVEIGLALCGGTAIALQIVALGLLQQTVPEGRAHVSAFTTYGMVFPLAFLAFPVVTAALLEVTSWRWIPVIWAIAGVLIGAIAFFALDRNAMRRPVGEWVTPVLAGIALTAAARSLAEMSHASPESPQVVLGLLISALAIGGCAAVMRRSGRASFSLRPISSGTLRLLLIGVGLVSLVGMLTYISIALEYLYDLTSLEAALAIVPAQAGAVVGAKFVAQWTMHRWGSLRAGRYLMFALALSMLPLLVMQPSTPAWYLVGIAAIFSGLGMAALTVLNADVMGRAPHESTGAVSAFRAAASSIGGALGVAVLGTSVISAVSVDGGQGYVSAAQLDQLAAGLRIDGVIACLIALAGWVSLTIVVRRTTEAEAKPATIS</sequence>
<evidence type="ECO:0000256" key="1">
    <source>
        <dbReference type="ARBA" id="ARBA00004141"/>
    </source>
</evidence>
<comment type="subcellular location">
    <subcellularLocation>
        <location evidence="1">Membrane</location>
        <topology evidence="1">Multi-pass membrane protein</topology>
    </subcellularLocation>
</comment>
<feature type="transmembrane region" description="Helical" evidence="6">
    <location>
        <begin position="435"/>
        <end position="457"/>
    </location>
</feature>
<name>A0A6J7EJP3_9ZZZZ</name>
<gene>
    <name evidence="8" type="ORF">UFOPK3402_01547</name>
</gene>
<dbReference type="EMBL" id="CAFBLS010000218">
    <property type="protein sequence ID" value="CAB4883702.1"/>
    <property type="molecule type" value="Genomic_DNA"/>
</dbReference>
<dbReference type="Gene3D" id="1.20.1250.20">
    <property type="entry name" value="MFS general substrate transporter like domains"/>
    <property type="match status" value="1"/>
</dbReference>
<dbReference type="PANTHER" id="PTHR42718">
    <property type="entry name" value="MAJOR FACILITATOR SUPERFAMILY MULTIDRUG TRANSPORTER MFSC"/>
    <property type="match status" value="1"/>
</dbReference>
<dbReference type="GO" id="GO:0016020">
    <property type="term" value="C:membrane"/>
    <property type="evidence" value="ECO:0007669"/>
    <property type="project" value="UniProtKB-SubCell"/>
</dbReference>
<dbReference type="SUPFAM" id="SSF103473">
    <property type="entry name" value="MFS general substrate transporter"/>
    <property type="match status" value="1"/>
</dbReference>
<evidence type="ECO:0000256" key="5">
    <source>
        <dbReference type="ARBA" id="ARBA00023136"/>
    </source>
</evidence>
<evidence type="ECO:0000313" key="8">
    <source>
        <dbReference type="EMBL" id="CAB4883702.1"/>
    </source>
</evidence>
<evidence type="ECO:0000256" key="3">
    <source>
        <dbReference type="ARBA" id="ARBA00022692"/>
    </source>
</evidence>
<feature type="transmembrane region" description="Helical" evidence="6">
    <location>
        <begin position="263"/>
        <end position="283"/>
    </location>
</feature>
<dbReference type="PANTHER" id="PTHR42718:SF9">
    <property type="entry name" value="MAJOR FACILITATOR SUPERFAMILY MULTIDRUG TRANSPORTER MFSC"/>
    <property type="match status" value="1"/>
</dbReference>
<dbReference type="GO" id="GO:0022857">
    <property type="term" value="F:transmembrane transporter activity"/>
    <property type="evidence" value="ECO:0007669"/>
    <property type="project" value="InterPro"/>
</dbReference>
<keyword evidence="2" id="KW-0813">Transport</keyword>
<accession>A0A6J7EJP3</accession>
<dbReference type="PROSITE" id="PS50850">
    <property type="entry name" value="MFS"/>
    <property type="match status" value="1"/>
</dbReference>
<feature type="transmembrane region" description="Helical" evidence="6">
    <location>
        <begin position="350"/>
        <end position="371"/>
    </location>
</feature>
<proteinExistence type="predicted"/>
<feature type="transmembrane region" description="Helical" evidence="6">
    <location>
        <begin position="12"/>
        <end position="34"/>
    </location>
</feature>
<dbReference type="InterPro" id="IPR011701">
    <property type="entry name" value="MFS"/>
</dbReference>
<evidence type="ECO:0000256" key="2">
    <source>
        <dbReference type="ARBA" id="ARBA00022448"/>
    </source>
</evidence>
<keyword evidence="5 6" id="KW-0472">Membrane</keyword>
<evidence type="ECO:0000256" key="6">
    <source>
        <dbReference type="SAM" id="Phobius"/>
    </source>
</evidence>
<feature type="transmembrane region" description="Helical" evidence="6">
    <location>
        <begin position="295"/>
        <end position="314"/>
    </location>
</feature>
<feature type="transmembrane region" description="Helical" evidence="6">
    <location>
        <begin position="225"/>
        <end position="243"/>
    </location>
</feature>
<feature type="transmembrane region" description="Helical" evidence="6">
    <location>
        <begin position="100"/>
        <end position="120"/>
    </location>
</feature>
<feature type="domain" description="Major facilitator superfamily (MFS) profile" evidence="7">
    <location>
        <begin position="5"/>
        <end position="461"/>
    </location>
</feature>